<dbReference type="Gene3D" id="2.60.120.650">
    <property type="entry name" value="Cupin"/>
    <property type="match status" value="1"/>
</dbReference>
<dbReference type="PANTHER" id="PTHR12461">
    <property type="entry name" value="HYPOXIA-INDUCIBLE FACTOR 1 ALPHA INHIBITOR-RELATED"/>
    <property type="match status" value="1"/>
</dbReference>
<dbReference type="PROSITE" id="PS51184">
    <property type="entry name" value="JMJC"/>
    <property type="match status" value="1"/>
</dbReference>
<keyword evidence="3" id="KW-1185">Reference proteome</keyword>
<comment type="caution">
    <text evidence="2">The sequence shown here is derived from an EMBL/GenBank/DDBJ whole genome shotgun (WGS) entry which is preliminary data.</text>
</comment>
<dbReference type="SUPFAM" id="SSF51197">
    <property type="entry name" value="Clavaminate synthase-like"/>
    <property type="match status" value="1"/>
</dbReference>
<evidence type="ECO:0000313" key="2">
    <source>
        <dbReference type="EMBL" id="CAJ1958208.1"/>
    </source>
</evidence>
<dbReference type="EMBL" id="CAKOGP040001969">
    <property type="protein sequence ID" value="CAJ1958208.1"/>
    <property type="molecule type" value="Genomic_DNA"/>
</dbReference>
<dbReference type="InterPro" id="IPR003347">
    <property type="entry name" value="JmjC_dom"/>
</dbReference>
<gene>
    <name evidence="2" type="ORF">CYCCA115_LOCUS17076</name>
</gene>
<dbReference type="SMART" id="SM00558">
    <property type="entry name" value="JmjC"/>
    <property type="match status" value="1"/>
</dbReference>
<protein>
    <recommendedName>
        <fullName evidence="1">JmjC domain-containing protein</fullName>
    </recommendedName>
</protein>
<evidence type="ECO:0000259" key="1">
    <source>
        <dbReference type="PROSITE" id="PS51184"/>
    </source>
</evidence>
<sequence>MRTRISIVQVWKRRIHDWRIEKRCQSSITEVSISAVGFDSSSSSSSLNDQLVSELQPHFERQEPLLLRGAVSEAPALELWKSFDYWQSKVGQEMAKVEIGGSYASTGGSDGESSTAEIPVEGYLQYLKLFQERHGKSVSPDMELPASEEMVYMAQNDLFQNLYEDIILPDFCQDESNRVGIGRLYSVMLWLGPHSSVSPMHNDPLDNLFMQYVGRKRVLLFPPDTQVYAGHNGQQSNTSPIEPEPENESLIKQQYPLFDQTTGVSCEVGPGDALYIPSKWYHYVKSLDIAASVNIWWR</sequence>
<dbReference type="AlphaFoldDB" id="A0AAD2JKG2"/>
<dbReference type="InterPro" id="IPR041667">
    <property type="entry name" value="Cupin_8"/>
</dbReference>
<feature type="domain" description="JmjC" evidence="1">
    <location>
        <begin position="145"/>
        <end position="298"/>
    </location>
</feature>
<dbReference type="PANTHER" id="PTHR12461:SF105">
    <property type="entry name" value="HYPOXIA-INDUCIBLE FACTOR 1-ALPHA INHIBITOR"/>
    <property type="match status" value="1"/>
</dbReference>
<dbReference type="Pfam" id="PF13621">
    <property type="entry name" value="Cupin_8"/>
    <property type="match status" value="1"/>
</dbReference>
<accession>A0AAD2JKG2</accession>
<evidence type="ECO:0000313" key="3">
    <source>
        <dbReference type="Proteomes" id="UP001295423"/>
    </source>
</evidence>
<dbReference type="Proteomes" id="UP001295423">
    <property type="component" value="Unassembled WGS sequence"/>
</dbReference>
<name>A0AAD2JKG2_9STRA</name>
<organism evidence="2 3">
    <name type="scientific">Cylindrotheca closterium</name>
    <dbReference type="NCBI Taxonomy" id="2856"/>
    <lineage>
        <taxon>Eukaryota</taxon>
        <taxon>Sar</taxon>
        <taxon>Stramenopiles</taxon>
        <taxon>Ochrophyta</taxon>
        <taxon>Bacillariophyta</taxon>
        <taxon>Bacillariophyceae</taxon>
        <taxon>Bacillariophycidae</taxon>
        <taxon>Bacillariales</taxon>
        <taxon>Bacillariaceae</taxon>
        <taxon>Cylindrotheca</taxon>
    </lineage>
</organism>
<reference evidence="2" key="1">
    <citation type="submission" date="2023-08" db="EMBL/GenBank/DDBJ databases">
        <authorList>
            <person name="Audoor S."/>
            <person name="Bilcke G."/>
        </authorList>
    </citation>
    <scope>NUCLEOTIDE SEQUENCE</scope>
</reference>
<proteinExistence type="predicted"/>